<gene>
    <name evidence="3" type="ORF">KFE25_004360</name>
</gene>
<reference evidence="3" key="1">
    <citation type="submission" date="2021-05" db="EMBL/GenBank/DDBJ databases">
        <title>The genome of the haptophyte Pavlova lutheri (Diacronema luteri, Pavlovales) - a model for lipid biosynthesis in eukaryotic algae.</title>
        <authorList>
            <person name="Hulatt C.J."/>
            <person name="Posewitz M.C."/>
        </authorList>
    </citation>
    <scope>NUCLEOTIDE SEQUENCE</scope>
    <source>
        <strain evidence="3">NIVA-4/92</strain>
    </source>
</reference>
<dbReference type="SUPFAM" id="SSF53448">
    <property type="entry name" value="Nucleotide-diphospho-sugar transferases"/>
    <property type="match status" value="1"/>
</dbReference>
<feature type="compositionally biased region" description="Polar residues" evidence="1">
    <location>
        <begin position="370"/>
        <end position="380"/>
    </location>
</feature>
<evidence type="ECO:0000313" key="4">
    <source>
        <dbReference type="Proteomes" id="UP000751190"/>
    </source>
</evidence>
<dbReference type="GO" id="GO:0006688">
    <property type="term" value="P:glycosphingolipid biosynthetic process"/>
    <property type="evidence" value="ECO:0007669"/>
    <property type="project" value="TreeGrafter"/>
</dbReference>
<feature type="region of interest" description="Disordered" evidence="1">
    <location>
        <begin position="344"/>
        <end position="385"/>
    </location>
</feature>
<dbReference type="PANTHER" id="PTHR12042:SF21">
    <property type="entry name" value="ALPHA1,4-GALACTOSYLTRANSFERASE 1-RELATED"/>
    <property type="match status" value="1"/>
</dbReference>
<dbReference type="Proteomes" id="UP000751190">
    <property type="component" value="Unassembled WGS sequence"/>
</dbReference>
<accession>A0A8J6C148</accession>
<dbReference type="GO" id="GO:0016758">
    <property type="term" value="F:hexosyltransferase activity"/>
    <property type="evidence" value="ECO:0007669"/>
    <property type="project" value="TreeGrafter"/>
</dbReference>
<keyword evidence="2" id="KW-0732">Signal</keyword>
<comment type="caution">
    <text evidence="3">The sequence shown here is derived from an EMBL/GenBank/DDBJ whole genome shotgun (WGS) entry which is preliminary data.</text>
</comment>
<dbReference type="OrthoDB" id="409543at2759"/>
<proteinExistence type="predicted"/>
<feature type="chain" id="PRO_5035305151" description="Alpha-1,4-N-acetylglucosaminyltransferase" evidence="2">
    <location>
        <begin position="18"/>
        <end position="419"/>
    </location>
</feature>
<evidence type="ECO:0000256" key="2">
    <source>
        <dbReference type="SAM" id="SignalP"/>
    </source>
</evidence>
<organism evidence="3 4">
    <name type="scientific">Diacronema lutheri</name>
    <name type="common">Unicellular marine alga</name>
    <name type="synonym">Monochrysis lutheri</name>
    <dbReference type="NCBI Taxonomy" id="2081491"/>
    <lineage>
        <taxon>Eukaryota</taxon>
        <taxon>Haptista</taxon>
        <taxon>Haptophyta</taxon>
        <taxon>Pavlovophyceae</taxon>
        <taxon>Pavlovales</taxon>
        <taxon>Pavlovaceae</taxon>
        <taxon>Diacronema</taxon>
    </lineage>
</organism>
<evidence type="ECO:0000256" key="1">
    <source>
        <dbReference type="SAM" id="MobiDB-lite"/>
    </source>
</evidence>
<feature type="signal peptide" evidence="2">
    <location>
        <begin position="1"/>
        <end position="17"/>
    </location>
</feature>
<evidence type="ECO:0008006" key="5">
    <source>
        <dbReference type="Google" id="ProtNLM"/>
    </source>
</evidence>
<dbReference type="EMBL" id="JAGTXO010000051">
    <property type="protein sequence ID" value="KAG8458482.1"/>
    <property type="molecule type" value="Genomic_DNA"/>
</dbReference>
<keyword evidence="4" id="KW-1185">Reference proteome</keyword>
<dbReference type="AlphaFoldDB" id="A0A8J6C148"/>
<protein>
    <recommendedName>
        <fullName evidence="5">Alpha-1,4-N-acetylglucosaminyltransferase</fullName>
    </recommendedName>
</protein>
<dbReference type="GO" id="GO:0016020">
    <property type="term" value="C:membrane"/>
    <property type="evidence" value="ECO:0007669"/>
    <property type="project" value="GOC"/>
</dbReference>
<evidence type="ECO:0000313" key="3">
    <source>
        <dbReference type="EMBL" id="KAG8458482.1"/>
    </source>
</evidence>
<dbReference type="InterPro" id="IPR029044">
    <property type="entry name" value="Nucleotide-diphossugar_trans"/>
</dbReference>
<dbReference type="PANTHER" id="PTHR12042">
    <property type="entry name" value="LACTOSYLCERAMIDE 4-ALPHA-GALACTOSYLTRANSFERASE ALPHA- 1,4-GALACTOSYLTRANSFERASE"/>
    <property type="match status" value="1"/>
</dbReference>
<dbReference type="Gene3D" id="3.90.550.20">
    <property type="match status" value="1"/>
</dbReference>
<sequence>MSPLRAVVVALLAASHAASPSVDDPWLARLTSLAAARDSHAVDAQLRSAHGRSLVHLIAAYADGGRRVHLCVLESLIRAAARSARAPAERPVAIVVWVSNVDAFRARHGAFVSRLYAALGRQRDTPSVLVLPLSPALAFEGTPLARFFSAHGPGTLGPFEGNVRSNALRLALVHRFGGLYLDLDHVVLRDVRSQPARFIAYQAPPTSINNGLFRFEQPGHPWLATLMAEFSQRFEAHGREWGGTGPSMWDAHAKAHCPSLKHSGSRTSPDEAWCAGIARLPFEDTAPILPFNSARNLVRRTAHVKSPILTRLAQAERNGSLLCVHLYNHEVQRAERASCLGTRARGQPDAPWAGLGASGARGGMHRKASTTEALNSKSSSTPPPYASTLIGSLRARHCPAVFRSLVEGDAEVGVPRCDF</sequence>
<name>A0A8J6C148_DIALT</name>
<dbReference type="InterPro" id="IPR051981">
    <property type="entry name" value="Glycosyltransf_32"/>
</dbReference>